<evidence type="ECO:0000259" key="1">
    <source>
        <dbReference type="Pfam" id="PF13480"/>
    </source>
</evidence>
<accession>A0ABS9IJM6</accession>
<dbReference type="Pfam" id="PF13480">
    <property type="entry name" value="Acetyltransf_6"/>
    <property type="match status" value="1"/>
</dbReference>
<dbReference type="InterPro" id="IPR016181">
    <property type="entry name" value="Acyl_CoA_acyltransferase"/>
</dbReference>
<name>A0ABS9IJM6_9FLAO</name>
<dbReference type="EMBL" id="JAKKDV010000003">
    <property type="protein sequence ID" value="MCF7560791.1"/>
    <property type="molecule type" value="Genomic_DNA"/>
</dbReference>
<proteinExistence type="predicted"/>
<organism evidence="2 3">
    <name type="scientific">Flaviramulus multivorans</name>
    <dbReference type="NCBI Taxonomy" id="1304750"/>
    <lineage>
        <taxon>Bacteria</taxon>
        <taxon>Pseudomonadati</taxon>
        <taxon>Bacteroidota</taxon>
        <taxon>Flavobacteriia</taxon>
        <taxon>Flavobacteriales</taxon>
        <taxon>Flavobacteriaceae</taxon>
        <taxon>Flaviramulus</taxon>
    </lineage>
</organism>
<protein>
    <submittedName>
        <fullName evidence="2">GNAT family N-acetyltransferase</fullName>
    </submittedName>
</protein>
<keyword evidence="3" id="KW-1185">Reference proteome</keyword>
<gene>
    <name evidence="2" type="ORF">L3X39_09085</name>
</gene>
<comment type="caution">
    <text evidence="2">The sequence shown here is derived from an EMBL/GenBank/DDBJ whole genome shotgun (WGS) entry which is preliminary data.</text>
</comment>
<sequence>MPYLQDPFKTIWLNHFNDGEEPVLFSFVEKLAFVKHKKLPVYFNIGKTNTKGIDYKLSSKILDDYKNKIFIIYDVQKAEVESLHDNNKLSYYKIQQYPGYICGLSNHKNLNDYMLKELSRKSRYKFNSYKRKLESSYNISYKMYIDDITPELYDVLFIKFKTLLKKRFFDKKTINNNLNPDEWSFYKEVSFSMMKNRQAGIFVVYNGEIPIAITLLNFCNNTMFDVIRTFDIAFAKYRLGTVSIMAQIEWCINNNIKFLDFSKGYFEYKERWANKPYWFEYHIYYDRNSFTSKALARFFKIFFEFKLFLRKKHLTNLIHEIKFILNKKKYAG</sequence>
<dbReference type="Proteomes" id="UP001200022">
    <property type="component" value="Unassembled WGS sequence"/>
</dbReference>
<dbReference type="Gene3D" id="3.40.630.30">
    <property type="match status" value="1"/>
</dbReference>
<reference evidence="2 3" key="1">
    <citation type="submission" date="2022-01" db="EMBL/GenBank/DDBJ databases">
        <title>Draft genome sequence of Sabulilitoribacter multivorans KCTC 32326.</title>
        <authorList>
            <person name="Oh J.-S."/>
        </authorList>
    </citation>
    <scope>NUCLEOTIDE SEQUENCE [LARGE SCALE GENOMIC DNA]</scope>
    <source>
        <strain evidence="2 3">M-M16</strain>
    </source>
</reference>
<evidence type="ECO:0000313" key="2">
    <source>
        <dbReference type="EMBL" id="MCF7560791.1"/>
    </source>
</evidence>
<dbReference type="InterPro" id="IPR038740">
    <property type="entry name" value="BioF2-like_GNAT_dom"/>
</dbReference>
<dbReference type="RefSeq" id="WP_237231470.1">
    <property type="nucleotide sequence ID" value="NZ_JAKKDV010000003.1"/>
</dbReference>
<dbReference type="SUPFAM" id="SSF55729">
    <property type="entry name" value="Acyl-CoA N-acyltransferases (Nat)"/>
    <property type="match status" value="1"/>
</dbReference>
<feature type="domain" description="BioF2-like acetyltransferase" evidence="1">
    <location>
        <begin position="120"/>
        <end position="270"/>
    </location>
</feature>
<evidence type="ECO:0000313" key="3">
    <source>
        <dbReference type="Proteomes" id="UP001200022"/>
    </source>
</evidence>